<name>A0A9Q0ARD2_9PEZI</name>
<evidence type="ECO:0000313" key="1">
    <source>
        <dbReference type="EMBL" id="KAI1876325.1"/>
    </source>
</evidence>
<evidence type="ECO:0000313" key="2">
    <source>
        <dbReference type="Proteomes" id="UP000829685"/>
    </source>
</evidence>
<reference evidence="1" key="1">
    <citation type="submission" date="2021-03" db="EMBL/GenBank/DDBJ databases">
        <title>Revisited historic fungal species revealed as producer of novel bioactive compounds through whole genome sequencing and comparative genomics.</title>
        <authorList>
            <person name="Vignolle G.A."/>
            <person name="Hochenegger N."/>
            <person name="Mach R.L."/>
            <person name="Mach-Aigner A.R."/>
            <person name="Javad Rahimi M."/>
            <person name="Salim K.A."/>
            <person name="Chan C.M."/>
            <person name="Lim L.B.L."/>
            <person name="Cai F."/>
            <person name="Druzhinina I.S."/>
            <person name="U'Ren J.M."/>
            <person name="Derntl C."/>
        </authorList>
    </citation>
    <scope>NUCLEOTIDE SEQUENCE</scope>
    <source>
        <strain evidence="1">TUCIM 5799</strain>
    </source>
</reference>
<accession>A0A9Q0ARD2</accession>
<dbReference type="AlphaFoldDB" id="A0A9Q0ARD2"/>
<protein>
    <submittedName>
        <fullName evidence="1">Uncharacterized protein</fullName>
    </submittedName>
</protein>
<proteinExistence type="predicted"/>
<sequence length="232" mass="26088">MTRRHSFPQFIAELLDGVSITYLGHGSLYTFRNEDTGCQAELTRQRLRNTERGMHFFQQILQWEHDEDCGCIWPGNAGEVTQDSPPALWDHAQDLVNNGVIHGDMIMLLIGKLFLGISLPSPIRYQGEPCRDTEVHPDLLEFTSDSDNASIFDPFGDRWALVDRESDCVDPLSDLSSTDEEGVMCPFDPPDGSDAELPLIEFGDVDDLILAMEPIDLSDSMSDCRFDPNETF</sequence>
<dbReference type="EMBL" id="JAFIMR010000007">
    <property type="protein sequence ID" value="KAI1876325.1"/>
    <property type="molecule type" value="Genomic_DNA"/>
</dbReference>
<comment type="caution">
    <text evidence="1">The sequence shown here is derived from an EMBL/GenBank/DDBJ whole genome shotgun (WGS) entry which is preliminary data.</text>
</comment>
<keyword evidence="2" id="KW-1185">Reference proteome</keyword>
<organism evidence="1 2">
    <name type="scientific">Neoarthrinium moseri</name>
    <dbReference type="NCBI Taxonomy" id="1658444"/>
    <lineage>
        <taxon>Eukaryota</taxon>
        <taxon>Fungi</taxon>
        <taxon>Dikarya</taxon>
        <taxon>Ascomycota</taxon>
        <taxon>Pezizomycotina</taxon>
        <taxon>Sordariomycetes</taxon>
        <taxon>Xylariomycetidae</taxon>
        <taxon>Amphisphaeriales</taxon>
        <taxon>Apiosporaceae</taxon>
        <taxon>Neoarthrinium</taxon>
    </lineage>
</organism>
<dbReference type="Proteomes" id="UP000829685">
    <property type="component" value="Unassembled WGS sequence"/>
</dbReference>
<gene>
    <name evidence="1" type="ORF">JX265_003851</name>
</gene>